<evidence type="ECO:0000313" key="8">
    <source>
        <dbReference type="EMBL" id="GAD98510.1"/>
    </source>
</evidence>
<dbReference type="eggNOG" id="KOG1088">
    <property type="taxonomic scope" value="Eukaryota"/>
</dbReference>
<dbReference type="InterPro" id="IPR039127">
    <property type="entry name" value="Trm112"/>
</dbReference>
<dbReference type="GO" id="GO:0030488">
    <property type="term" value="P:tRNA methylation"/>
    <property type="evidence" value="ECO:0007669"/>
    <property type="project" value="EnsemblFungi"/>
</dbReference>
<dbReference type="GO" id="GO:0002098">
    <property type="term" value="P:tRNA wobble uridine modification"/>
    <property type="evidence" value="ECO:0007669"/>
    <property type="project" value="EnsemblFungi"/>
</dbReference>
<dbReference type="GO" id="GO:0005737">
    <property type="term" value="C:cytoplasm"/>
    <property type="evidence" value="ECO:0007669"/>
    <property type="project" value="UniProtKB-SubCell"/>
</dbReference>
<reference evidence="9" key="1">
    <citation type="journal article" date="2014" name="Genome Announc.">
        <title>Draft genome sequence of the formaldehyde-resistant fungus Byssochlamys spectabilis No. 5 (anamorph Paecilomyces variotii No. 5) (NBRC109023).</title>
        <authorList>
            <person name="Oka T."/>
            <person name="Ekino K."/>
            <person name="Fukuda K."/>
            <person name="Nomura Y."/>
        </authorList>
    </citation>
    <scope>NUCLEOTIDE SEQUENCE [LARGE SCALE GENOMIC DNA]</scope>
    <source>
        <strain evidence="9">No. 5 / NBRC 109023</strain>
    </source>
</reference>
<evidence type="ECO:0000256" key="4">
    <source>
        <dbReference type="ARBA" id="ARBA00022490"/>
    </source>
</evidence>
<organism evidence="8 9">
    <name type="scientific">Byssochlamys spectabilis (strain No. 5 / NBRC 109023)</name>
    <name type="common">Paecilomyces variotii</name>
    <dbReference type="NCBI Taxonomy" id="1356009"/>
    <lineage>
        <taxon>Eukaryota</taxon>
        <taxon>Fungi</taxon>
        <taxon>Dikarya</taxon>
        <taxon>Ascomycota</taxon>
        <taxon>Pezizomycotina</taxon>
        <taxon>Eurotiomycetes</taxon>
        <taxon>Eurotiomycetidae</taxon>
        <taxon>Eurotiales</taxon>
        <taxon>Thermoascaceae</taxon>
        <taxon>Paecilomyces</taxon>
    </lineage>
</organism>
<dbReference type="GO" id="GO:0008276">
    <property type="term" value="F:protein methyltransferase activity"/>
    <property type="evidence" value="ECO:0007669"/>
    <property type="project" value="EnsemblFungi"/>
</dbReference>
<dbReference type="GO" id="GO:0005634">
    <property type="term" value="C:nucleus"/>
    <property type="evidence" value="ECO:0007669"/>
    <property type="project" value="UniProtKB-SubCell"/>
</dbReference>
<dbReference type="AlphaFoldDB" id="V5I4J3"/>
<comment type="subcellular location">
    <subcellularLocation>
        <location evidence="2">Cytoplasm</location>
    </subcellularLocation>
    <subcellularLocation>
        <location evidence="1">Nucleus</location>
    </subcellularLocation>
</comment>
<proteinExistence type="inferred from homology"/>
<dbReference type="FunCoup" id="V5I4J3">
    <property type="interactions" value="774"/>
</dbReference>
<keyword evidence="5" id="KW-0539">Nucleus</keyword>
<dbReference type="Gene3D" id="2.20.25.10">
    <property type="match status" value="1"/>
</dbReference>
<evidence type="ECO:0000256" key="2">
    <source>
        <dbReference type="ARBA" id="ARBA00004496"/>
    </source>
</evidence>
<dbReference type="PANTHER" id="PTHR12773:SF0">
    <property type="entry name" value="MULTIFUNCTIONAL METHYLTRANSFERASE SUBUNIT TRM112-LIKE PROTEIN"/>
    <property type="match status" value="1"/>
</dbReference>
<name>V5I4J3_BYSSN</name>
<comment type="caution">
    <text evidence="8">The sequence shown here is derived from an EMBL/GenBank/DDBJ whole genome shotgun (WGS) entry which is preliminary data.</text>
</comment>
<evidence type="ECO:0000256" key="1">
    <source>
        <dbReference type="ARBA" id="ARBA00004123"/>
    </source>
</evidence>
<dbReference type="PANTHER" id="PTHR12773">
    <property type="entry name" value="UPF0315 PROTEIN-RELATED"/>
    <property type="match status" value="1"/>
</dbReference>
<evidence type="ECO:0000313" key="9">
    <source>
        <dbReference type="Proteomes" id="UP000018001"/>
    </source>
</evidence>
<dbReference type="GO" id="GO:0160102">
    <property type="term" value="F:tRNA (guanine(10)-N2)-methyltransferase activity"/>
    <property type="evidence" value="ECO:0007669"/>
    <property type="project" value="EnsemblFungi"/>
</dbReference>
<dbReference type="Pfam" id="PF03966">
    <property type="entry name" value="Trm112p"/>
    <property type="match status" value="1"/>
</dbReference>
<dbReference type="InterPro" id="IPR005651">
    <property type="entry name" value="Trm112-like"/>
</dbReference>
<evidence type="ECO:0000256" key="7">
    <source>
        <dbReference type="ARBA" id="ARBA00083044"/>
    </source>
</evidence>
<keyword evidence="9" id="KW-1185">Reference proteome</keyword>
<accession>V5I4J3</accession>
<dbReference type="InParanoid" id="V5I4J3"/>
<dbReference type="GO" id="GO:0070476">
    <property type="term" value="P:rRNA (guanine-N7)-methylation"/>
    <property type="evidence" value="ECO:0007669"/>
    <property type="project" value="EnsemblFungi"/>
</dbReference>
<protein>
    <recommendedName>
        <fullName evidence="6">Multifunctional methyltransferase subunit trm112</fullName>
    </recommendedName>
    <alternativeName>
        <fullName evidence="7">eRF1 methyltransferase subunit trm112</fullName>
    </alternativeName>
</protein>
<evidence type="ECO:0000256" key="6">
    <source>
        <dbReference type="ARBA" id="ARBA00069342"/>
    </source>
</evidence>
<dbReference type="GO" id="GO:0046982">
    <property type="term" value="F:protein heterodimerization activity"/>
    <property type="evidence" value="ECO:0007669"/>
    <property type="project" value="InterPro"/>
</dbReference>
<dbReference type="HOGENOM" id="CLU_086140_0_0_1"/>
<sequence length="162" mass="17869">MKVVTANFISCAVKSCKISPSAFPLHFQDAELEQQELDLQPEFIRNILPRIDWDALRVTASELGFPTIPETKPEGDALDEQTLKDLHTLLLETRVVEGKLVCGSCGHEYKIKEGIANFLLPSHLGAIPIPIPVALVPFCLPIDFNDSSQSIDPRGVHVLLTD</sequence>
<dbReference type="Proteomes" id="UP000018001">
    <property type="component" value="Unassembled WGS sequence"/>
</dbReference>
<dbReference type="GO" id="GO:0043528">
    <property type="term" value="C:tRNA (m2G10) methyltransferase complex"/>
    <property type="evidence" value="ECO:0007669"/>
    <property type="project" value="EnsemblFungi"/>
</dbReference>
<gene>
    <name evidence="8" type="ORF">PVAR5_7204</name>
</gene>
<dbReference type="OrthoDB" id="2187549at2759"/>
<keyword evidence="4" id="KW-0963">Cytoplasm</keyword>
<dbReference type="EMBL" id="BAUL01000248">
    <property type="protein sequence ID" value="GAD98510.1"/>
    <property type="molecule type" value="Genomic_DNA"/>
</dbReference>
<dbReference type="FunFam" id="2.20.25.10:FF:000021">
    <property type="entry name" value="Multifunctional methyltransferase subunit trm112"/>
    <property type="match status" value="1"/>
</dbReference>
<dbReference type="GO" id="GO:0000470">
    <property type="term" value="P:maturation of LSU-rRNA"/>
    <property type="evidence" value="ECO:0007669"/>
    <property type="project" value="EnsemblFungi"/>
</dbReference>
<dbReference type="GO" id="GO:0030490">
    <property type="term" value="P:maturation of SSU-rRNA"/>
    <property type="evidence" value="ECO:0007669"/>
    <property type="project" value="EnsemblFungi"/>
</dbReference>
<dbReference type="GO" id="GO:0016435">
    <property type="term" value="F:rRNA (guanine) methyltransferase activity"/>
    <property type="evidence" value="ECO:0007669"/>
    <property type="project" value="EnsemblFungi"/>
</dbReference>
<dbReference type="GO" id="GO:0035657">
    <property type="term" value="C:eRF1 methyltransferase complex"/>
    <property type="evidence" value="ECO:0007669"/>
    <property type="project" value="EnsemblFungi"/>
</dbReference>
<evidence type="ECO:0000256" key="5">
    <source>
        <dbReference type="ARBA" id="ARBA00023242"/>
    </source>
</evidence>
<evidence type="ECO:0000256" key="3">
    <source>
        <dbReference type="ARBA" id="ARBA00007980"/>
    </source>
</evidence>
<comment type="similarity">
    <text evidence="3">Belongs to the TRM112 family.</text>
</comment>